<proteinExistence type="predicted"/>
<organism evidence="2 3">
    <name type="scientific">Carnegiea gigantea</name>
    <dbReference type="NCBI Taxonomy" id="171969"/>
    <lineage>
        <taxon>Eukaryota</taxon>
        <taxon>Viridiplantae</taxon>
        <taxon>Streptophyta</taxon>
        <taxon>Embryophyta</taxon>
        <taxon>Tracheophyta</taxon>
        <taxon>Spermatophyta</taxon>
        <taxon>Magnoliopsida</taxon>
        <taxon>eudicotyledons</taxon>
        <taxon>Gunneridae</taxon>
        <taxon>Pentapetalae</taxon>
        <taxon>Caryophyllales</taxon>
        <taxon>Cactineae</taxon>
        <taxon>Cactaceae</taxon>
        <taxon>Cactoideae</taxon>
        <taxon>Echinocereeae</taxon>
        <taxon>Carnegiea</taxon>
    </lineage>
</organism>
<dbReference type="Proteomes" id="UP001153076">
    <property type="component" value="Unassembled WGS sequence"/>
</dbReference>
<dbReference type="AlphaFoldDB" id="A0A9Q1QAG2"/>
<feature type="region of interest" description="Disordered" evidence="1">
    <location>
        <begin position="48"/>
        <end position="90"/>
    </location>
</feature>
<feature type="compositionally biased region" description="Basic residues" evidence="1">
    <location>
        <begin position="48"/>
        <end position="62"/>
    </location>
</feature>
<evidence type="ECO:0000313" key="3">
    <source>
        <dbReference type="Proteomes" id="UP001153076"/>
    </source>
</evidence>
<keyword evidence="3" id="KW-1185">Reference proteome</keyword>
<feature type="compositionally biased region" description="Basic and acidic residues" evidence="1">
    <location>
        <begin position="78"/>
        <end position="90"/>
    </location>
</feature>
<dbReference type="OrthoDB" id="779821at2759"/>
<reference evidence="2" key="1">
    <citation type="submission" date="2022-04" db="EMBL/GenBank/DDBJ databases">
        <title>Carnegiea gigantea Genome sequencing and assembly v2.</title>
        <authorList>
            <person name="Copetti D."/>
            <person name="Sanderson M.J."/>
            <person name="Burquez A."/>
            <person name="Wojciechowski M.F."/>
        </authorList>
    </citation>
    <scope>NUCLEOTIDE SEQUENCE</scope>
    <source>
        <strain evidence="2">SGP5-SGP5p</strain>
        <tissue evidence="2">Aerial part</tissue>
    </source>
</reference>
<accession>A0A9Q1QAG2</accession>
<evidence type="ECO:0000256" key="1">
    <source>
        <dbReference type="SAM" id="MobiDB-lite"/>
    </source>
</evidence>
<dbReference type="PANTHER" id="PTHR35834">
    <property type="entry name" value="ARMADILLO-TYPE FOLD PROTEIN-RELATED"/>
    <property type="match status" value="1"/>
</dbReference>
<gene>
    <name evidence="2" type="ORF">Cgig2_027826</name>
</gene>
<dbReference type="EMBL" id="JAKOGI010000441">
    <property type="protein sequence ID" value="KAJ8434983.1"/>
    <property type="molecule type" value="Genomic_DNA"/>
</dbReference>
<protein>
    <submittedName>
        <fullName evidence="2">Uncharacterized protein</fullName>
    </submittedName>
</protein>
<evidence type="ECO:0000313" key="2">
    <source>
        <dbReference type="EMBL" id="KAJ8434983.1"/>
    </source>
</evidence>
<name>A0A9Q1QAG2_9CARY</name>
<comment type="caution">
    <text evidence="2">The sequence shown here is derived from an EMBL/GenBank/DDBJ whole genome shotgun (WGS) entry which is preliminary data.</text>
</comment>
<dbReference type="PANTHER" id="PTHR35834:SF2">
    <property type="entry name" value="ATAXIN-10 DOMAIN-CONTAINING PROTEIN"/>
    <property type="match status" value="1"/>
</dbReference>
<sequence>MSPTRTAIKALLELETQSDTILSDPNLSQLSKHLSYLKTLVETLQKTRGHSLRSFPTRRSRLIKSPGSPRSIESENPGLDRPRESNRDSCEGASIIMDRLDSESEAELIHLLTSVSGPSLARVQPRGFSELEAILCNPDHSKKLREEVAFTIEALLRFTRMCRGSSSNGSNNQGSVFNGFHSSLKVLCFFKSSQSRAPLVDEIESNNEIPNIIKAS</sequence>